<gene>
    <name evidence="4" type="ORF">JFL43_16410</name>
</gene>
<dbReference type="PROSITE" id="PS51186">
    <property type="entry name" value="GNAT"/>
    <property type="match status" value="1"/>
</dbReference>
<protein>
    <submittedName>
        <fullName evidence="4">GNAT family N-acetyltransferase</fullName>
    </submittedName>
</protein>
<dbReference type="PANTHER" id="PTHR43800">
    <property type="entry name" value="PEPTIDYL-LYSINE N-ACETYLTRANSFERASE YJAB"/>
    <property type="match status" value="1"/>
</dbReference>
<evidence type="ECO:0000256" key="2">
    <source>
        <dbReference type="ARBA" id="ARBA00023315"/>
    </source>
</evidence>
<keyword evidence="2" id="KW-0012">Acyltransferase</keyword>
<dbReference type="SUPFAM" id="SSF55729">
    <property type="entry name" value="Acyl-CoA N-acyltransferases (Nat)"/>
    <property type="match status" value="1"/>
</dbReference>
<dbReference type="PANTHER" id="PTHR43800:SF1">
    <property type="entry name" value="PEPTIDYL-LYSINE N-ACETYLTRANSFERASE YJAB"/>
    <property type="match status" value="1"/>
</dbReference>
<evidence type="ECO:0000313" key="4">
    <source>
        <dbReference type="EMBL" id="MBK3496411.1"/>
    </source>
</evidence>
<evidence type="ECO:0000256" key="1">
    <source>
        <dbReference type="ARBA" id="ARBA00022679"/>
    </source>
</evidence>
<proteinExistence type="predicted"/>
<dbReference type="InterPro" id="IPR000182">
    <property type="entry name" value="GNAT_dom"/>
</dbReference>
<evidence type="ECO:0000313" key="5">
    <source>
        <dbReference type="Proteomes" id="UP000618943"/>
    </source>
</evidence>
<organism evidence="4 5">
    <name type="scientific">Viridibacillus soli</name>
    <dbReference type="NCBI Taxonomy" id="2798301"/>
    <lineage>
        <taxon>Bacteria</taxon>
        <taxon>Bacillati</taxon>
        <taxon>Bacillota</taxon>
        <taxon>Bacilli</taxon>
        <taxon>Bacillales</taxon>
        <taxon>Caryophanaceae</taxon>
        <taxon>Viridibacillus</taxon>
    </lineage>
</organism>
<dbReference type="Pfam" id="PF13508">
    <property type="entry name" value="Acetyltransf_7"/>
    <property type="match status" value="1"/>
</dbReference>
<sequence length="147" mass="16639">MIGISSKIIQPSIRELLSYATSIEKVDQAYIMYIESHNQSLFGYKNGKEDISGCIGVEIKANNCEIRHIAVSPEERGKGIGGKMIEFIIDKYSLTNITAETDKDAVEFYRNLGFKITSLGEKYPGIERFLCERIIEITHLSNQRIDD</sequence>
<name>A0ABS1HAF3_9BACL</name>
<comment type="caution">
    <text evidence="4">The sequence shown here is derived from an EMBL/GenBank/DDBJ whole genome shotgun (WGS) entry which is preliminary data.</text>
</comment>
<feature type="domain" description="N-acetyltransferase" evidence="3">
    <location>
        <begin position="1"/>
        <end position="136"/>
    </location>
</feature>
<evidence type="ECO:0000259" key="3">
    <source>
        <dbReference type="PROSITE" id="PS51186"/>
    </source>
</evidence>
<reference evidence="4 5" key="1">
    <citation type="submission" date="2020-12" db="EMBL/GenBank/DDBJ databases">
        <title>YIM B01967 draft genome.</title>
        <authorList>
            <person name="Yan X."/>
        </authorList>
    </citation>
    <scope>NUCLEOTIDE SEQUENCE [LARGE SCALE GENOMIC DNA]</scope>
    <source>
        <strain evidence="4 5">YIM B01967</strain>
    </source>
</reference>
<keyword evidence="5" id="KW-1185">Reference proteome</keyword>
<dbReference type="InterPro" id="IPR016181">
    <property type="entry name" value="Acyl_CoA_acyltransferase"/>
</dbReference>
<dbReference type="EMBL" id="JAEOAH010000029">
    <property type="protein sequence ID" value="MBK3496411.1"/>
    <property type="molecule type" value="Genomic_DNA"/>
</dbReference>
<keyword evidence="1" id="KW-0808">Transferase</keyword>
<dbReference type="Proteomes" id="UP000618943">
    <property type="component" value="Unassembled WGS sequence"/>
</dbReference>
<accession>A0ABS1HAF3</accession>
<dbReference type="CDD" id="cd04301">
    <property type="entry name" value="NAT_SF"/>
    <property type="match status" value="1"/>
</dbReference>
<dbReference type="Gene3D" id="3.40.630.30">
    <property type="match status" value="1"/>
</dbReference>